<evidence type="ECO:0000256" key="6">
    <source>
        <dbReference type="PROSITE-ProRule" id="PRU10141"/>
    </source>
</evidence>
<dbReference type="GO" id="GO:0005524">
    <property type="term" value="F:ATP binding"/>
    <property type="evidence" value="ECO:0007669"/>
    <property type="project" value="UniProtKB-UniRule"/>
</dbReference>
<organism evidence="9 10">
    <name type="scientific">Triparma strigata</name>
    <dbReference type="NCBI Taxonomy" id="1606541"/>
    <lineage>
        <taxon>Eukaryota</taxon>
        <taxon>Sar</taxon>
        <taxon>Stramenopiles</taxon>
        <taxon>Ochrophyta</taxon>
        <taxon>Bolidophyceae</taxon>
        <taxon>Parmales</taxon>
        <taxon>Triparmaceae</taxon>
        <taxon>Triparma</taxon>
    </lineage>
</organism>
<evidence type="ECO:0000256" key="3">
    <source>
        <dbReference type="ARBA" id="ARBA00022741"/>
    </source>
</evidence>
<dbReference type="OrthoDB" id="347657at2759"/>
<dbReference type="Gene3D" id="1.10.510.10">
    <property type="entry name" value="Transferase(Phosphotransferase) domain 1"/>
    <property type="match status" value="1"/>
</dbReference>
<feature type="domain" description="Protein kinase" evidence="8">
    <location>
        <begin position="83"/>
        <end position="365"/>
    </location>
</feature>
<evidence type="ECO:0000313" key="9">
    <source>
        <dbReference type="EMBL" id="GMH67621.1"/>
    </source>
</evidence>
<dbReference type="InterPro" id="IPR000719">
    <property type="entry name" value="Prot_kinase_dom"/>
</dbReference>
<reference evidence="10" key="1">
    <citation type="journal article" date="2023" name="Commun. Biol.">
        <title>Genome analysis of Parmales, the sister group of diatoms, reveals the evolutionary specialization of diatoms from phago-mixotrophs to photoautotrophs.</title>
        <authorList>
            <person name="Ban H."/>
            <person name="Sato S."/>
            <person name="Yoshikawa S."/>
            <person name="Yamada K."/>
            <person name="Nakamura Y."/>
            <person name="Ichinomiya M."/>
            <person name="Sato N."/>
            <person name="Blanc-Mathieu R."/>
            <person name="Endo H."/>
            <person name="Kuwata A."/>
            <person name="Ogata H."/>
        </authorList>
    </citation>
    <scope>NUCLEOTIDE SEQUENCE [LARGE SCALE GENOMIC DNA]</scope>
    <source>
        <strain evidence="10">NIES 3701</strain>
    </source>
</reference>
<name>A0A9W7ABI7_9STRA</name>
<feature type="compositionally biased region" description="Pro residues" evidence="7">
    <location>
        <begin position="48"/>
        <end position="65"/>
    </location>
</feature>
<dbReference type="InterPro" id="IPR008271">
    <property type="entry name" value="Ser/Thr_kinase_AS"/>
</dbReference>
<feature type="binding site" evidence="6">
    <location>
        <position position="114"/>
    </location>
    <ligand>
        <name>ATP</name>
        <dbReference type="ChEBI" id="CHEBI:30616"/>
    </ligand>
</feature>
<evidence type="ECO:0000256" key="5">
    <source>
        <dbReference type="ARBA" id="ARBA00022840"/>
    </source>
</evidence>
<proteinExistence type="predicted"/>
<dbReference type="SMART" id="SM00220">
    <property type="entry name" value="S_TKc"/>
    <property type="match status" value="1"/>
</dbReference>
<keyword evidence="2" id="KW-0808">Transferase</keyword>
<evidence type="ECO:0000256" key="2">
    <source>
        <dbReference type="ARBA" id="ARBA00022679"/>
    </source>
</evidence>
<dbReference type="GO" id="GO:0004674">
    <property type="term" value="F:protein serine/threonine kinase activity"/>
    <property type="evidence" value="ECO:0007669"/>
    <property type="project" value="UniProtKB-KW"/>
</dbReference>
<dbReference type="PROSITE" id="PS00107">
    <property type="entry name" value="PROTEIN_KINASE_ATP"/>
    <property type="match status" value="1"/>
</dbReference>
<feature type="region of interest" description="Disordered" evidence="7">
    <location>
        <begin position="1"/>
        <end position="82"/>
    </location>
</feature>
<dbReference type="Proteomes" id="UP001165085">
    <property type="component" value="Unassembled WGS sequence"/>
</dbReference>
<evidence type="ECO:0000313" key="10">
    <source>
        <dbReference type="Proteomes" id="UP001165085"/>
    </source>
</evidence>
<feature type="compositionally biased region" description="Polar residues" evidence="7">
    <location>
        <begin position="1"/>
        <end position="17"/>
    </location>
</feature>
<dbReference type="EMBL" id="BRXY01000118">
    <property type="protein sequence ID" value="GMH67621.1"/>
    <property type="molecule type" value="Genomic_DNA"/>
</dbReference>
<keyword evidence="4" id="KW-0418">Kinase</keyword>
<dbReference type="Gene3D" id="3.30.200.20">
    <property type="entry name" value="Phosphorylase Kinase, domain 1"/>
    <property type="match status" value="1"/>
</dbReference>
<dbReference type="SUPFAM" id="SSF50729">
    <property type="entry name" value="PH domain-like"/>
    <property type="match status" value="1"/>
</dbReference>
<dbReference type="InterPro" id="IPR011993">
    <property type="entry name" value="PH-like_dom_sf"/>
</dbReference>
<dbReference type="SUPFAM" id="SSF56112">
    <property type="entry name" value="Protein kinase-like (PK-like)"/>
    <property type="match status" value="1"/>
</dbReference>
<dbReference type="PANTHER" id="PTHR24353">
    <property type="entry name" value="CYCLIC NUCLEOTIDE-DEPENDENT PROTEIN KINASE"/>
    <property type="match status" value="1"/>
</dbReference>
<dbReference type="PROSITE" id="PS50011">
    <property type="entry name" value="PROTEIN_KINASE_DOM"/>
    <property type="match status" value="1"/>
</dbReference>
<sequence length="565" mass="62453">MIHSLTHSQTLTNNAPSLTRRKKVIPPSSPPPPKEMSASSVDSDTPYTLPPPPTAPITQPPPAPSHSPSQSPSRSPKLSPSDFLFGRTLGEGAFARVVHARYKTLQPKRDYAVKIMEKRHIKKEDKVKYVMMEKRLLSSFECPLVIRLHVSFQDSDYLYMVMDLCPGGELLGVIRSFRDTEMETACGLEVTQYYMGSVIKGLEYLHSRQIIHRDLKPENVLLLSSGHVKIGDFGTALDLRPKEGGSGQRRNSFVGTAEYVSPEVLRNEDAGVGVDLWAVGCMVFQMAVGRPPFQAANEFGMFQAIIDHAEGKSTLQYPPALSGHPQNFIDCMLKDQPESRLGAKDGVQDGGEDGKYTSIREHGLFEGFDWEKFESGEMVPPYKPPAADWLNLPDSSLMDGDQDLEEYFLEGDATPLEIMTKVQGAAVQGSSSESNEARGSIHEQTVRDVAGLSSDETIIKMGKIAKRKGFFTKYRQLILTSGSGGGPPRLVYIDADSTPMAYKGQIPWSEEHPVKTKKLSESRFDVISVSGKGETRAYHLTENETGSCDEWIKAIDDMLRKGDGY</sequence>
<comment type="caution">
    <text evidence="9">The sequence shown here is derived from an EMBL/GenBank/DDBJ whole genome shotgun (WGS) entry which is preliminary data.</text>
</comment>
<evidence type="ECO:0000259" key="8">
    <source>
        <dbReference type="PROSITE" id="PS50011"/>
    </source>
</evidence>
<protein>
    <recommendedName>
        <fullName evidence="8">Protein kinase domain-containing protein</fullName>
    </recommendedName>
</protein>
<keyword evidence="5 6" id="KW-0067">ATP-binding</keyword>
<dbReference type="InterPro" id="IPR011009">
    <property type="entry name" value="Kinase-like_dom_sf"/>
</dbReference>
<keyword evidence="3 6" id="KW-0547">Nucleotide-binding</keyword>
<dbReference type="Gene3D" id="2.30.29.30">
    <property type="entry name" value="Pleckstrin-homology domain (PH domain)/Phosphotyrosine-binding domain (PTB)"/>
    <property type="match status" value="1"/>
</dbReference>
<keyword evidence="10" id="KW-1185">Reference proteome</keyword>
<dbReference type="Pfam" id="PF14593">
    <property type="entry name" value="PH_3"/>
    <property type="match status" value="1"/>
</dbReference>
<evidence type="ECO:0000256" key="1">
    <source>
        <dbReference type="ARBA" id="ARBA00022527"/>
    </source>
</evidence>
<dbReference type="Pfam" id="PF00069">
    <property type="entry name" value="Pkinase"/>
    <property type="match status" value="1"/>
</dbReference>
<keyword evidence="1" id="KW-0723">Serine/threonine-protein kinase</keyword>
<gene>
    <name evidence="9" type="ORF">TrST_g12359</name>
</gene>
<evidence type="ECO:0000256" key="4">
    <source>
        <dbReference type="ARBA" id="ARBA00022777"/>
    </source>
</evidence>
<feature type="compositionally biased region" description="Low complexity" evidence="7">
    <location>
        <begin position="66"/>
        <end position="81"/>
    </location>
</feature>
<accession>A0A9W7ABI7</accession>
<dbReference type="InterPro" id="IPR033931">
    <property type="entry name" value="PDK1-typ_PH"/>
</dbReference>
<dbReference type="InterPro" id="IPR017441">
    <property type="entry name" value="Protein_kinase_ATP_BS"/>
</dbReference>
<evidence type="ECO:0000256" key="7">
    <source>
        <dbReference type="SAM" id="MobiDB-lite"/>
    </source>
</evidence>
<dbReference type="PROSITE" id="PS00108">
    <property type="entry name" value="PROTEIN_KINASE_ST"/>
    <property type="match status" value="1"/>
</dbReference>
<dbReference type="AlphaFoldDB" id="A0A9W7ABI7"/>